<evidence type="ECO:0000313" key="9">
    <source>
        <dbReference type="Proteomes" id="UP000193900"/>
    </source>
</evidence>
<keyword evidence="3 6" id="KW-0812">Transmembrane</keyword>
<feature type="domain" description="VTT" evidence="7">
    <location>
        <begin position="79"/>
        <end position="195"/>
    </location>
</feature>
<proteinExistence type="inferred from homology"/>
<dbReference type="AlphaFoldDB" id="A0A1Y5TTL5"/>
<feature type="transmembrane region" description="Helical" evidence="6">
    <location>
        <begin position="56"/>
        <end position="75"/>
    </location>
</feature>
<dbReference type="Pfam" id="PF09335">
    <property type="entry name" value="VTT_dom"/>
    <property type="match status" value="1"/>
</dbReference>
<keyword evidence="9" id="KW-1185">Reference proteome</keyword>
<dbReference type="PANTHER" id="PTHR12677:SF59">
    <property type="entry name" value="GOLGI APPARATUS MEMBRANE PROTEIN TVP38-RELATED"/>
    <property type="match status" value="1"/>
</dbReference>
<keyword evidence="2 6" id="KW-1003">Cell membrane</keyword>
<feature type="transmembrane region" description="Helical" evidence="6">
    <location>
        <begin position="148"/>
        <end position="168"/>
    </location>
</feature>
<name>A0A1Y5TTL5_9RHOB</name>
<evidence type="ECO:0000256" key="4">
    <source>
        <dbReference type="ARBA" id="ARBA00022989"/>
    </source>
</evidence>
<gene>
    <name evidence="8" type="ORF">ROA7023_03283</name>
</gene>
<evidence type="ECO:0000313" key="8">
    <source>
        <dbReference type="EMBL" id="SLN67995.1"/>
    </source>
</evidence>
<dbReference type="InterPro" id="IPR015414">
    <property type="entry name" value="TMEM64"/>
</dbReference>
<evidence type="ECO:0000256" key="3">
    <source>
        <dbReference type="ARBA" id="ARBA00022692"/>
    </source>
</evidence>
<evidence type="ECO:0000256" key="2">
    <source>
        <dbReference type="ARBA" id="ARBA00022475"/>
    </source>
</evidence>
<dbReference type="Proteomes" id="UP000193900">
    <property type="component" value="Unassembled WGS sequence"/>
</dbReference>
<accession>A0A1Y5TTL5</accession>
<dbReference type="InterPro" id="IPR032816">
    <property type="entry name" value="VTT_dom"/>
</dbReference>
<evidence type="ECO:0000259" key="7">
    <source>
        <dbReference type="Pfam" id="PF09335"/>
    </source>
</evidence>
<dbReference type="OrthoDB" id="9779114at2"/>
<evidence type="ECO:0000256" key="1">
    <source>
        <dbReference type="ARBA" id="ARBA00004651"/>
    </source>
</evidence>
<protein>
    <recommendedName>
        <fullName evidence="6">TVP38/TMEM64 family membrane protein</fullName>
    </recommendedName>
</protein>
<sequence length="243" mass="25772">MTDMPHTSPNPLLRRLPLAAILVVAGLGAFFLRDYLSFQTLAENREALIAYRDANYLATVAAFMAAYVAIVAFSLPGASVATLTGGFLFATFPGALINVTAATLGAIAIFLAARWGLGERLADRMEASEGTVKRIKTGIDENQWSMLFLIRLVPAVPFFVANLVPALVGVPLSRYAISTFLGIIPGGVVYTSVGAGLGEVFERGERPDLGILFEPQILLPILGLCALAALPILIKAVRGKKGL</sequence>
<comment type="subcellular location">
    <subcellularLocation>
        <location evidence="1 6">Cell membrane</location>
        <topology evidence="1 6">Multi-pass membrane protein</topology>
    </subcellularLocation>
</comment>
<keyword evidence="4 6" id="KW-1133">Transmembrane helix</keyword>
<feature type="transmembrane region" description="Helical" evidence="6">
    <location>
        <begin position="217"/>
        <end position="237"/>
    </location>
</feature>
<reference evidence="8 9" key="1">
    <citation type="submission" date="2017-03" db="EMBL/GenBank/DDBJ databases">
        <authorList>
            <person name="Afonso C.L."/>
            <person name="Miller P.J."/>
            <person name="Scott M.A."/>
            <person name="Spackman E."/>
            <person name="Goraichik I."/>
            <person name="Dimitrov K.M."/>
            <person name="Suarez D.L."/>
            <person name="Swayne D.E."/>
        </authorList>
    </citation>
    <scope>NUCLEOTIDE SEQUENCE [LARGE SCALE GENOMIC DNA]</scope>
    <source>
        <strain evidence="8 9">CECT 7023</strain>
    </source>
</reference>
<dbReference type="EMBL" id="FWFZ01000020">
    <property type="protein sequence ID" value="SLN67995.1"/>
    <property type="molecule type" value="Genomic_DNA"/>
</dbReference>
<feature type="transmembrane region" description="Helical" evidence="6">
    <location>
        <begin position="175"/>
        <end position="197"/>
    </location>
</feature>
<dbReference type="PANTHER" id="PTHR12677">
    <property type="entry name" value="GOLGI APPARATUS MEMBRANE PROTEIN TVP38-RELATED"/>
    <property type="match status" value="1"/>
</dbReference>
<feature type="transmembrane region" description="Helical" evidence="6">
    <location>
        <begin position="12"/>
        <end position="36"/>
    </location>
</feature>
<dbReference type="RefSeq" id="WP_085880081.1">
    <property type="nucleotide sequence ID" value="NZ_FWFZ01000020.1"/>
</dbReference>
<evidence type="ECO:0000256" key="6">
    <source>
        <dbReference type="RuleBase" id="RU366058"/>
    </source>
</evidence>
<comment type="similarity">
    <text evidence="6">Belongs to the TVP38/TMEM64 family.</text>
</comment>
<evidence type="ECO:0000256" key="5">
    <source>
        <dbReference type="ARBA" id="ARBA00023136"/>
    </source>
</evidence>
<feature type="transmembrane region" description="Helical" evidence="6">
    <location>
        <begin position="87"/>
        <end position="113"/>
    </location>
</feature>
<keyword evidence="5 6" id="KW-0472">Membrane</keyword>
<organism evidence="8 9">
    <name type="scientific">Roseisalinus antarcticus</name>
    <dbReference type="NCBI Taxonomy" id="254357"/>
    <lineage>
        <taxon>Bacteria</taxon>
        <taxon>Pseudomonadati</taxon>
        <taxon>Pseudomonadota</taxon>
        <taxon>Alphaproteobacteria</taxon>
        <taxon>Rhodobacterales</taxon>
        <taxon>Roseobacteraceae</taxon>
        <taxon>Roseisalinus</taxon>
    </lineage>
</organism>
<dbReference type="GO" id="GO:0005886">
    <property type="term" value="C:plasma membrane"/>
    <property type="evidence" value="ECO:0007669"/>
    <property type="project" value="UniProtKB-SubCell"/>
</dbReference>